<evidence type="ECO:0000256" key="1">
    <source>
        <dbReference type="SAM" id="Coils"/>
    </source>
</evidence>
<feature type="region of interest" description="Disordered" evidence="2">
    <location>
        <begin position="302"/>
        <end position="325"/>
    </location>
</feature>
<accession>A0AAE0ISR6</accession>
<dbReference type="Proteomes" id="UP001283341">
    <property type="component" value="Unassembled WGS sequence"/>
</dbReference>
<keyword evidence="4" id="KW-1185">Reference proteome</keyword>
<evidence type="ECO:0000256" key="2">
    <source>
        <dbReference type="SAM" id="MobiDB-lite"/>
    </source>
</evidence>
<feature type="region of interest" description="Disordered" evidence="2">
    <location>
        <begin position="384"/>
        <end position="408"/>
    </location>
</feature>
<reference evidence="3" key="1">
    <citation type="journal article" date="2023" name="Mol. Phylogenet. Evol.">
        <title>Genome-scale phylogeny and comparative genomics of the fungal order Sordariales.</title>
        <authorList>
            <person name="Hensen N."/>
            <person name="Bonometti L."/>
            <person name="Westerberg I."/>
            <person name="Brannstrom I.O."/>
            <person name="Guillou S."/>
            <person name="Cros-Aarteil S."/>
            <person name="Calhoun S."/>
            <person name="Haridas S."/>
            <person name="Kuo A."/>
            <person name="Mondo S."/>
            <person name="Pangilinan J."/>
            <person name="Riley R."/>
            <person name="LaButti K."/>
            <person name="Andreopoulos B."/>
            <person name="Lipzen A."/>
            <person name="Chen C."/>
            <person name="Yan M."/>
            <person name="Daum C."/>
            <person name="Ng V."/>
            <person name="Clum A."/>
            <person name="Steindorff A."/>
            <person name="Ohm R.A."/>
            <person name="Martin F."/>
            <person name="Silar P."/>
            <person name="Natvig D.O."/>
            <person name="Lalanne C."/>
            <person name="Gautier V."/>
            <person name="Ament-Velasquez S.L."/>
            <person name="Kruys A."/>
            <person name="Hutchinson M.I."/>
            <person name="Powell A.J."/>
            <person name="Barry K."/>
            <person name="Miller A.N."/>
            <person name="Grigoriev I.V."/>
            <person name="Debuchy R."/>
            <person name="Gladieux P."/>
            <person name="Hiltunen Thoren M."/>
            <person name="Johannesson H."/>
        </authorList>
    </citation>
    <scope>NUCLEOTIDE SEQUENCE</scope>
    <source>
        <strain evidence="3">CBS 118394</strain>
    </source>
</reference>
<gene>
    <name evidence="3" type="ORF">B0H66DRAFT_59996</name>
</gene>
<sequence length="534" mass="59215">MSAVEEETLHVVRKMLAPYVKSREEVAHIRRVLALHLDSCLKDGSATGPLALVESSDPRPSPAARGLQKEYLEALAANIKAHNHHKALCRDFGRDAPAVQETEPTHDRLRDHLATISLQRKQERLQAVEQRLEQLRSKPAASQDFLDPREMFRNSRPLLDVPKEVVNSLTLDIANANTQLKDLIDQLEKHVLRTKLLLKREEQLLDQVKSRSTATPETISESAKFEALNATRTELINWIEAELAKASGDGSGPEEQDAKQQAPHDGDRIDERLASIKKKYSRYLEARKALLMLVSQQPRPIMKPQAQDNQPQADNPQQPSLPPSVGLLSPYLQQLLFLSHKQKGLISQKAHLNTIIAKQLKETGQTLDYLAEESQMIPSHPMPGMARRKQPGAFGDAISSPSDNLDSSSHVKPWVFAADSAKIATLEAIAEKIDEGQMALEGSMKTIGEIEQLLGQQHPVGQDEQQCRPEGDGTAAEDDDIWLAESKPPIKSAGEGTRPHIDRRGSKPRSTTPGDVWDLLDGKLGLLRSESEPT</sequence>
<organism evidence="3 4">
    <name type="scientific">Apodospora peruviana</name>
    <dbReference type="NCBI Taxonomy" id="516989"/>
    <lineage>
        <taxon>Eukaryota</taxon>
        <taxon>Fungi</taxon>
        <taxon>Dikarya</taxon>
        <taxon>Ascomycota</taxon>
        <taxon>Pezizomycotina</taxon>
        <taxon>Sordariomycetes</taxon>
        <taxon>Sordariomycetidae</taxon>
        <taxon>Sordariales</taxon>
        <taxon>Lasiosphaeriaceae</taxon>
        <taxon>Apodospora</taxon>
    </lineage>
</organism>
<dbReference type="AlphaFoldDB" id="A0AAE0ISR6"/>
<reference evidence="3" key="2">
    <citation type="submission" date="2023-06" db="EMBL/GenBank/DDBJ databases">
        <authorList>
            <consortium name="Lawrence Berkeley National Laboratory"/>
            <person name="Haridas S."/>
            <person name="Hensen N."/>
            <person name="Bonometti L."/>
            <person name="Westerberg I."/>
            <person name="Brannstrom I.O."/>
            <person name="Guillou S."/>
            <person name="Cros-Aarteil S."/>
            <person name="Calhoun S."/>
            <person name="Kuo A."/>
            <person name="Mondo S."/>
            <person name="Pangilinan J."/>
            <person name="Riley R."/>
            <person name="Labutti K."/>
            <person name="Andreopoulos B."/>
            <person name="Lipzen A."/>
            <person name="Chen C."/>
            <person name="Yanf M."/>
            <person name="Daum C."/>
            <person name="Ng V."/>
            <person name="Clum A."/>
            <person name="Steindorff A."/>
            <person name="Ohm R."/>
            <person name="Martin F."/>
            <person name="Silar P."/>
            <person name="Natvig D."/>
            <person name="Lalanne C."/>
            <person name="Gautier V."/>
            <person name="Ament-Velasquez S.L."/>
            <person name="Kruys A."/>
            <person name="Hutchinson M.I."/>
            <person name="Powell A.J."/>
            <person name="Barry K."/>
            <person name="Miller A.N."/>
            <person name="Grigoriev I.V."/>
            <person name="Debuchy R."/>
            <person name="Gladieux P."/>
            <person name="Thoren M.H."/>
            <person name="Johannesson H."/>
        </authorList>
    </citation>
    <scope>NUCLEOTIDE SEQUENCE</scope>
    <source>
        <strain evidence="3">CBS 118394</strain>
    </source>
</reference>
<comment type="caution">
    <text evidence="3">The sequence shown here is derived from an EMBL/GenBank/DDBJ whole genome shotgun (WGS) entry which is preliminary data.</text>
</comment>
<dbReference type="EMBL" id="JAUEDM010000001">
    <property type="protein sequence ID" value="KAK3330390.1"/>
    <property type="molecule type" value="Genomic_DNA"/>
</dbReference>
<feature type="compositionally biased region" description="Basic and acidic residues" evidence="2">
    <location>
        <begin position="256"/>
        <end position="270"/>
    </location>
</feature>
<feature type="compositionally biased region" description="Low complexity" evidence="2">
    <location>
        <begin position="304"/>
        <end position="325"/>
    </location>
</feature>
<keyword evidence="1" id="KW-0175">Coiled coil</keyword>
<feature type="compositionally biased region" description="Low complexity" evidence="2">
    <location>
        <begin position="399"/>
        <end position="408"/>
    </location>
</feature>
<name>A0AAE0ISR6_9PEZI</name>
<evidence type="ECO:0000313" key="4">
    <source>
        <dbReference type="Proteomes" id="UP001283341"/>
    </source>
</evidence>
<feature type="coiled-coil region" evidence="1">
    <location>
        <begin position="166"/>
        <end position="193"/>
    </location>
</feature>
<feature type="region of interest" description="Disordered" evidence="2">
    <location>
        <begin position="457"/>
        <end position="519"/>
    </location>
</feature>
<proteinExistence type="predicted"/>
<evidence type="ECO:0000313" key="3">
    <source>
        <dbReference type="EMBL" id="KAK3330390.1"/>
    </source>
</evidence>
<feature type="region of interest" description="Disordered" evidence="2">
    <location>
        <begin position="246"/>
        <end position="270"/>
    </location>
</feature>
<protein>
    <submittedName>
        <fullName evidence="3">Uncharacterized protein</fullName>
    </submittedName>
</protein>